<evidence type="ECO:0000313" key="1">
    <source>
        <dbReference type="EMBL" id="GAA5024970.1"/>
    </source>
</evidence>
<evidence type="ECO:0008006" key="3">
    <source>
        <dbReference type="Google" id="ProtNLM"/>
    </source>
</evidence>
<proteinExistence type="predicted"/>
<dbReference type="Proteomes" id="UP001501759">
    <property type="component" value="Unassembled WGS sequence"/>
</dbReference>
<dbReference type="EMBL" id="BAABKB010000027">
    <property type="protein sequence ID" value="GAA5024970.1"/>
    <property type="molecule type" value="Genomic_DNA"/>
</dbReference>
<keyword evidence="2" id="KW-1185">Reference proteome</keyword>
<dbReference type="Gene3D" id="1.25.10.10">
    <property type="entry name" value="Leucine-rich Repeat Variant"/>
    <property type="match status" value="2"/>
</dbReference>
<evidence type="ECO:0000313" key="2">
    <source>
        <dbReference type="Proteomes" id="UP001501759"/>
    </source>
</evidence>
<dbReference type="RefSeq" id="WP_345655713.1">
    <property type="nucleotide sequence ID" value="NZ_BAABKB010000027.1"/>
</dbReference>
<protein>
    <recommendedName>
        <fullName evidence="3">PBS lyase</fullName>
    </recommendedName>
</protein>
<name>A0ABP9JC13_9ACTN</name>
<comment type="caution">
    <text evidence="1">The sequence shown here is derived from an EMBL/GenBank/DDBJ whole genome shotgun (WGS) entry which is preliminary data.</text>
</comment>
<dbReference type="InterPro" id="IPR016024">
    <property type="entry name" value="ARM-type_fold"/>
</dbReference>
<gene>
    <name evidence="1" type="ORF">GCM10023335_58980</name>
</gene>
<dbReference type="InterPro" id="IPR011989">
    <property type="entry name" value="ARM-like"/>
</dbReference>
<reference evidence="2" key="1">
    <citation type="journal article" date="2019" name="Int. J. Syst. Evol. Microbiol.">
        <title>The Global Catalogue of Microorganisms (GCM) 10K type strain sequencing project: providing services to taxonomists for standard genome sequencing and annotation.</title>
        <authorList>
            <consortium name="The Broad Institute Genomics Platform"/>
            <consortium name="The Broad Institute Genome Sequencing Center for Infectious Disease"/>
            <person name="Wu L."/>
            <person name="Ma J."/>
        </authorList>
    </citation>
    <scope>NUCLEOTIDE SEQUENCE [LARGE SCALE GENOMIC DNA]</scope>
    <source>
        <strain evidence="2">JCM 18409</strain>
    </source>
</reference>
<accession>A0ABP9JC13</accession>
<dbReference type="SUPFAM" id="SSF48371">
    <property type="entry name" value="ARM repeat"/>
    <property type="match status" value="1"/>
</dbReference>
<organism evidence="1 2">
    <name type="scientific">Streptomyces siamensis</name>
    <dbReference type="NCBI Taxonomy" id="1274986"/>
    <lineage>
        <taxon>Bacteria</taxon>
        <taxon>Bacillati</taxon>
        <taxon>Actinomycetota</taxon>
        <taxon>Actinomycetes</taxon>
        <taxon>Kitasatosporales</taxon>
        <taxon>Streptomycetaceae</taxon>
        <taxon>Streptomyces</taxon>
    </lineage>
</organism>
<sequence length="698" mass="75210">MFTGIEEVDWASMGHAYTDSATDVPDLLWGLASDDPARRDIALDGMYGAVHHQGDVYDSTVACIPFLFELVETPTVADRDAVVGLLRSIAGEKEPDPEELGGLFEDEEEDAAWIQPFLDASRLIRGRADLFLGLLDDPDAELRAALPGALAHLHAEPAKVFSVLRDRLPVETDTEVAHGLARALGTLAVDHAETLGSQAGPVLRDVLDRTADPQLRMTVLAQLARCAPDLLPDNTADVALEIMRLAYEARYGESDEEPEPAPERPRTPTMVSYLRDLEAADRKSVDADRADDLLEELHRALGDRADVRFDLLNGQLCSQDWGQRVAAVRMSGLLLTGWRAPNDLPVALLARQLVEQEPDLSRRALNELSHVAPIAHVVADILAVCVREWDDEWEPDGWERTLYGRALAALALQGDERAVPALVDVMAEGGDTPEYLARWVKAIGAGAAAPLGPVLHRRLATLPPGAHRDRSRLIDALGVIAPAPSLELLVAMLGDEQGRQARWSAAQALTRYGRAAGEAAQRLRESVTDEATPTEIRMDAAEALWAATGEADLVLPVVRDGLDSTHWYGRSAALRIIGALGPAGVALAPRLRELAVTGAKVPAAVALWKVTGDVEAVLPVLLDEWTATPRSRPAAASCLAGMGLAAAPALPLIRAELASSRRHNNDGTTGNVRYDVAEDEALLRDCRTIETAFATHDG</sequence>